<protein>
    <recommendedName>
        <fullName evidence="9">FAD/NAD(P)-binding domain-containing protein</fullName>
    </recommendedName>
</protein>
<accession>A0A177FN97</accession>
<dbReference type="Proteomes" id="UP000077002">
    <property type="component" value="Unassembled WGS sequence"/>
</dbReference>
<comment type="similarity">
    <text evidence="2">Belongs to the FAD-binding monooxygenase family.</text>
</comment>
<keyword evidence="4" id="KW-0274">FAD</keyword>
<organism evidence="7 8">
    <name type="scientific">Fonsecaea monophora</name>
    <dbReference type="NCBI Taxonomy" id="254056"/>
    <lineage>
        <taxon>Eukaryota</taxon>
        <taxon>Fungi</taxon>
        <taxon>Dikarya</taxon>
        <taxon>Ascomycota</taxon>
        <taxon>Pezizomycotina</taxon>
        <taxon>Eurotiomycetes</taxon>
        <taxon>Chaetothyriomycetidae</taxon>
        <taxon>Chaetothyriales</taxon>
        <taxon>Herpotrichiellaceae</taxon>
        <taxon>Fonsecaea</taxon>
    </lineage>
</organism>
<dbReference type="Gene3D" id="3.50.50.60">
    <property type="entry name" value="FAD/NAD(P)-binding domain"/>
    <property type="match status" value="2"/>
</dbReference>
<comment type="cofactor">
    <cofactor evidence="1">
        <name>FAD</name>
        <dbReference type="ChEBI" id="CHEBI:57692"/>
    </cofactor>
</comment>
<evidence type="ECO:0000256" key="1">
    <source>
        <dbReference type="ARBA" id="ARBA00001974"/>
    </source>
</evidence>
<dbReference type="InterPro" id="IPR036188">
    <property type="entry name" value="FAD/NAD-bd_sf"/>
</dbReference>
<dbReference type="GO" id="GO:0050660">
    <property type="term" value="F:flavin adenine dinucleotide binding"/>
    <property type="evidence" value="ECO:0007669"/>
    <property type="project" value="InterPro"/>
</dbReference>
<evidence type="ECO:0000256" key="5">
    <source>
        <dbReference type="ARBA" id="ARBA00023002"/>
    </source>
</evidence>
<keyword evidence="3" id="KW-0285">Flavoprotein</keyword>
<dbReference type="RefSeq" id="XP_022516591.1">
    <property type="nucleotide sequence ID" value="XM_022651113.1"/>
</dbReference>
<feature type="compositionally biased region" description="Basic and acidic residues" evidence="6">
    <location>
        <begin position="579"/>
        <end position="594"/>
    </location>
</feature>
<evidence type="ECO:0000256" key="4">
    <source>
        <dbReference type="ARBA" id="ARBA00022827"/>
    </source>
</evidence>
<dbReference type="SUPFAM" id="SSF51905">
    <property type="entry name" value="FAD/NAD(P)-binding domain"/>
    <property type="match status" value="1"/>
</dbReference>
<dbReference type="Pfam" id="PF00743">
    <property type="entry name" value="FMO-like"/>
    <property type="match status" value="1"/>
</dbReference>
<proteinExistence type="inferred from homology"/>
<dbReference type="AlphaFoldDB" id="A0A177FN97"/>
<dbReference type="InterPro" id="IPR051209">
    <property type="entry name" value="FAD-bind_Monooxygenase_sf"/>
</dbReference>
<dbReference type="PANTHER" id="PTHR42877:SF1">
    <property type="entry name" value="FAD-BINDING MONOOXYGENASE STCW"/>
    <property type="match status" value="1"/>
</dbReference>
<dbReference type="InterPro" id="IPR020946">
    <property type="entry name" value="Flavin_mOase-like"/>
</dbReference>
<dbReference type="PANTHER" id="PTHR42877">
    <property type="entry name" value="L-ORNITHINE N(5)-MONOOXYGENASE-RELATED"/>
    <property type="match status" value="1"/>
</dbReference>
<dbReference type="GeneID" id="34596309"/>
<dbReference type="GO" id="GO:0004499">
    <property type="term" value="F:N,N-dimethylaniline monooxygenase activity"/>
    <property type="evidence" value="ECO:0007669"/>
    <property type="project" value="InterPro"/>
</dbReference>
<gene>
    <name evidence="7" type="ORF">AYO21_01129</name>
</gene>
<reference evidence="7 8" key="1">
    <citation type="submission" date="2016-03" db="EMBL/GenBank/DDBJ databases">
        <title>Draft genome sequence of the Fonsecaea monophora CBS 269.37.</title>
        <authorList>
            <person name="Bombassaro A."/>
            <person name="Vinicius W.A."/>
            <person name="De Hoog S."/>
            <person name="Sun J."/>
            <person name="Souza E.M."/>
            <person name="Raittz R.T."/>
            <person name="Costa F."/>
            <person name="Leao A.C."/>
            <person name="Tadra-Sfeir M.Z."/>
            <person name="Baura V."/>
            <person name="Balsanelli E."/>
            <person name="Pedrosa F.O."/>
            <person name="Moreno L.F."/>
            <person name="Steffens M.B."/>
            <person name="Xi L."/>
            <person name="Bocca A.L."/>
            <person name="Felipe M.S."/>
            <person name="Teixeira M."/>
            <person name="Telles Filho F.Q."/>
            <person name="Azevedo C.M."/>
            <person name="Gomes R."/>
            <person name="Vicente V.A."/>
        </authorList>
    </citation>
    <scope>NUCLEOTIDE SEQUENCE [LARGE SCALE GENOMIC DNA]</scope>
    <source>
        <strain evidence="7 8">CBS 269.37</strain>
    </source>
</reference>
<evidence type="ECO:0000256" key="6">
    <source>
        <dbReference type="SAM" id="MobiDB-lite"/>
    </source>
</evidence>
<sequence length="594" mass="67489">MDRDQREPPPHTSSNGYFVPDVTYLDPGNRRMRIVTIGAGFSGIMYAYRFQNELENVEHVIYEKNGDIGGTWLENRYPKCSCDGKLFTIDIAVNDSIWKYLDRVCRVWDLRKYMQFNSRVIEATWNEDLGKWMLKVEQTYSDESTSVLEDECDVLIQATGMLNNPKLPEIQGLGSFKGRVVHTAQWPDDFTAAEWTGKKIVIVGAGSSSIQATPGMQPYAKELHVFIRSKSWLASVQPNYGLKPFKGLKKNKRVLPVITQNWFRKHESMKQEVWKALFKDSPEQEALRSRFQQIMRDELEDETLVKGLVPDFAVGCRRTSPGRAFMQALKKPNVFPHFTALAKVRETSVIGADGSEIADVDAIVLATGFDTTYLPRFNVVGMNGVSLRAKFTPNPDSYLGIGVPDFPNFILTFGPTFPVLTGSVTASISAVADYAIQMIKKIQAEDLLSVCPRQDVTDQFNEHCQTMLHGTVWEDHCNSWYKRPSDGRITAELTKGTGSALHFQEVVRHPRWEDFHIKSRNKLNMWAFLGRGFTRTERDVNADIAPYMNVDNLDLAFYDYDRFPLRKEAAPTPSQAREQTLRPRPEAVERNGGP</sequence>
<evidence type="ECO:0000313" key="8">
    <source>
        <dbReference type="Proteomes" id="UP000077002"/>
    </source>
</evidence>
<comment type="caution">
    <text evidence="7">The sequence shown here is derived from an EMBL/GenBank/DDBJ whole genome shotgun (WGS) entry which is preliminary data.</text>
</comment>
<dbReference type="OrthoDB" id="74360at2759"/>
<dbReference type="EMBL" id="LVKK01000004">
    <property type="protein sequence ID" value="OAG44639.1"/>
    <property type="molecule type" value="Genomic_DNA"/>
</dbReference>
<feature type="region of interest" description="Disordered" evidence="6">
    <location>
        <begin position="568"/>
        <end position="594"/>
    </location>
</feature>
<evidence type="ECO:0000313" key="7">
    <source>
        <dbReference type="EMBL" id="OAG44639.1"/>
    </source>
</evidence>
<evidence type="ECO:0000256" key="2">
    <source>
        <dbReference type="ARBA" id="ARBA00010139"/>
    </source>
</evidence>
<evidence type="ECO:0008006" key="9">
    <source>
        <dbReference type="Google" id="ProtNLM"/>
    </source>
</evidence>
<name>A0A177FN97_9EURO</name>
<dbReference type="GO" id="GO:0050661">
    <property type="term" value="F:NADP binding"/>
    <property type="evidence" value="ECO:0007669"/>
    <property type="project" value="InterPro"/>
</dbReference>
<keyword evidence="8" id="KW-1185">Reference proteome</keyword>
<evidence type="ECO:0000256" key="3">
    <source>
        <dbReference type="ARBA" id="ARBA00022630"/>
    </source>
</evidence>
<keyword evidence="5" id="KW-0560">Oxidoreductase</keyword>